<evidence type="ECO:0000313" key="2">
    <source>
        <dbReference type="Proteomes" id="UP000039865"/>
    </source>
</evidence>
<sequence>MVTWINIEIIKKLASSRGQDRMISINCKDKDKIQTQIKWQILILEQLKSKKRRNSTKILNITELNQAELDELRLNVPLSFEKFQYKLQLRKYIFEVKIKKDIIRLNQNDHNIPPIRIRDVLITIPKEPSPDPFYCSVCYEEFSERKQGKDPRKLRKLHAQNVQKQFVINAKQNGTKEYHAKPTKKKSIASGDYKHKLKNVLNAILLLKKTMDVII</sequence>
<gene>
    <name evidence="1" type="primary">Contig6242.g6676</name>
    <name evidence="1" type="ORF">STYLEM_7604</name>
</gene>
<reference evidence="1 2" key="1">
    <citation type="submission" date="2014-06" db="EMBL/GenBank/DDBJ databases">
        <authorList>
            <person name="Swart Estienne"/>
        </authorList>
    </citation>
    <scope>NUCLEOTIDE SEQUENCE [LARGE SCALE GENOMIC DNA]</scope>
    <source>
        <strain evidence="1 2">130c</strain>
    </source>
</reference>
<evidence type="ECO:0000313" key="1">
    <source>
        <dbReference type="EMBL" id="CDW78623.1"/>
    </source>
</evidence>
<dbReference type="InParanoid" id="A0A078ACQ7"/>
<protein>
    <submittedName>
        <fullName evidence="1">Uncharacterized protein</fullName>
    </submittedName>
</protein>
<dbReference type="Proteomes" id="UP000039865">
    <property type="component" value="Unassembled WGS sequence"/>
</dbReference>
<accession>A0A078ACQ7</accession>
<dbReference type="EMBL" id="CCKQ01007258">
    <property type="protein sequence ID" value="CDW78623.1"/>
    <property type="molecule type" value="Genomic_DNA"/>
</dbReference>
<organism evidence="1 2">
    <name type="scientific">Stylonychia lemnae</name>
    <name type="common">Ciliate</name>
    <dbReference type="NCBI Taxonomy" id="5949"/>
    <lineage>
        <taxon>Eukaryota</taxon>
        <taxon>Sar</taxon>
        <taxon>Alveolata</taxon>
        <taxon>Ciliophora</taxon>
        <taxon>Intramacronucleata</taxon>
        <taxon>Spirotrichea</taxon>
        <taxon>Stichotrichia</taxon>
        <taxon>Sporadotrichida</taxon>
        <taxon>Oxytrichidae</taxon>
        <taxon>Stylonychinae</taxon>
        <taxon>Stylonychia</taxon>
    </lineage>
</organism>
<name>A0A078ACQ7_STYLE</name>
<dbReference type="AlphaFoldDB" id="A0A078ACQ7"/>
<proteinExistence type="predicted"/>
<keyword evidence="2" id="KW-1185">Reference proteome</keyword>